<dbReference type="GO" id="GO:0001784">
    <property type="term" value="F:phosphotyrosine residue binding"/>
    <property type="evidence" value="ECO:0007669"/>
    <property type="project" value="TreeGrafter"/>
</dbReference>
<dbReference type="PANTHER" id="PTHR15127">
    <property type="entry name" value="HEAVYWEIGHT, ISOFORM A"/>
    <property type="match status" value="1"/>
</dbReference>
<gene>
    <name evidence="5" type="ORF">PHET_04286</name>
</gene>
<feature type="compositionally biased region" description="Low complexity" evidence="3">
    <location>
        <begin position="458"/>
        <end position="471"/>
    </location>
</feature>
<dbReference type="SUPFAM" id="SSF55550">
    <property type="entry name" value="SH2 domain"/>
    <property type="match status" value="1"/>
</dbReference>
<name>A0A8J4WIP3_9TREM</name>
<evidence type="ECO:0000256" key="1">
    <source>
        <dbReference type="ARBA" id="ARBA00022999"/>
    </source>
</evidence>
<feature type="compositionally biased region" description="Polar residues" evidence="3">
    <location>
        <begin position="472"/>
        <end position="483"/>
    </location>
</feature>
<dbReference type="PANTHER" id="PTHR15127:SF32">
    <property type="entry name" value="HEAVYWEIGHT, ISOFORM A"/>
    <property type="match status" value="1"/>
</dbReference>
<keyword evidence="1 2" id="KW-0727">SH2 domain</keyword>
<evidence type="ECO:0000313" key="5">
    <source>
        <dbReference type="EMBL" id="KAF5401499.1"/>
    </source>
</evidence>
<sequence length="931" mass="100370">MRCAFASSGLIGLVICSMPLKHIEKFIADGSELDGKCKRNRYSLKKLLDRSRFSPRLLRLTRLTKSVDCDTEGDKLSQLRASSPPFSTPNCQERSCSPLDRYSGNSTARNLSNISSLSTSECRTPVCLSNEISPNQELVEEEYEESLTDFADLILEGLRTNTKRSLDPGVENSLCEPLPLFSTCQSTTNASRLFTGLSPFSCGYITSSQITLPIDSHSIKPAPTHMEQFSSGGIYNEPCDAKPIADDVSLYPTDIYTETGCIHRTCEISVDKCSTRTSKKNSLLSSAAGCDTKSLQLLPTGSGADPVGHQQPSTHTSSRSAEAVNRSAGSAEVPLESICSTECNSSPWQHHDLSQTTSGFVDAPRGNSVIVHHPTSPFARVLRAPTSTGKHDAHQVIQPPTESDSTVLAQRTAQHTKTPDRFEPGDVKSSMSALPQAADRIGRPASKPANDVATTDLPKTTDNTVKPTTTNHRLQSHQSNDNHPTYEEAWDLKMTRQLGFGIPRLAPLSVTTPPSANRVTSGVTKSTGVSAAVLSTRVTGETTSIVSSRLTSSGQASVETKILGERPVLDASKEAVLSELSANPACIKGGLLFHENRLFDEGPIDCPTKTDTKSQESVQPSVEYDYAYNGCWSMGVRLNLSLAMGTAAPNSDLPSVNINPPGSRLDSIGTIPPAVPAHSTHRHLVNGTAGVTRTQLSRAALMPTDYDGTSTDSRDDSWDRTHGQAISELTNARFVDPSAVLPVSSVAVAASRPNEVKSSLAISGPAGITAAPGLSVLPPHQRLGGYVDPSRSDLVHQFPVGKAVGSHFAAVPFATSLPTTHWEVLPLEDQPWYHPLLTRSEAEALLAGEPEGSFLVRNSETCLNNYSLTIRHKTFLHMKISRNSNGQFILGEYSQPYTSVPQMIYRYACTKVPVQGAEFVTLVHPVCRRNN</sequence>
<comment type="caution">
    <text evidence="5">The sequence shown here is derived from an EMBL/GenBank/DDBJ whole genome shotgun (WGS) entry which is preliminary data.</text>
</comment>
<dbReference type="InterPro" id="IPR051846">
    <property type="entry name" value="SH2_domain_adapters"/>
</dbReference>
<dbReference type="InterPro" id="IPR000980">
    <property type="entry name" value="SH2"/>
</dbReference>
<feature type="domain" description="SH2" evidence="4">
    <location>
        <begin position="832"/>
        <end position="926"/>
    </location>
</feature>
<keyword evidence="6" id="KW-1185">Reference proteome</keyword>
<dbReference type="EMBL" id="LUCH01002435">
    <property type="protein sequence ID" value="KAF5401499.1"/>
    <property type="molecule type" value="Genomic_DNA"/>
</dbReference>
<proteinExistence type="predicted"/>
<feature type="region of interest" description="Disordered" evidence="3">
    <location>
        <begin position="441"/>
        <end position="483"/>
    </location>
</feature>
<dbReference type="AlphaFoldDB" id="A0A8J4WIP3"/>
<dbReference type="Pfam" id="PF00017">
    <property type="entry name" value="SH2"/>
    <property type="match status" value="1"/>
</dbReference>
<feature type="region of interest" description="Disordered" evidence="3">
    <location>
        <begin position="299"/>
        <end position="329"/>
    </location>
</feature>
<dbReference type="OrthoDB" id="5914531at2759"/>
<feature type="region of interest" description="Disordered" evidence="3">
    <location>
        <begin position="391"/>
        <end position="429"/>
    </location>
</feature>
<evidence type="ECO:0000313" key="6">
    <source>
        <dbReference type="Proteomes" id="UP000748531"/>
    </source>
</evidence>
<feature type="compositionally biased region" description="Polar residues" evidence="3">
    <location>
        <begin position="398"/>
        <end position="416"/>
    </location>
</feature>
<evidence type="ECO:0000259" key="4">
    <source>
        <dbReference type="PROSITE" id="PS50001"/>
    </source>
</evidence>
<dbReference type="Gene3D" id="3.30.505.10">
    <property type="entry name" value="SH2 domain"/>
    <property type="match status" value="1"/>
</dbReference>
<evidence type="ECO:0000256" key="3">
    <source>
        <dbReference type="SAM" id="MobiDB-lite"/>
    </source>
</evidence>
<organism evidence="5 6">
    <name type="scientific">Paragonimus heterotremus</name>
    <dbReference type="NCBI Taxonomy" id="100268"/>
    <lineage>
        <taxon>Eukaryota</taxon>
        <taxon>Metazoa</taxon>
        <taxon>Spiralia</taxon>
        <taxon>Lophotrochozoa</taxon>
        <taxon>Platyhelminthes</taxon>
        <taxon>Trematoda</taxon>
        <taxon>Digenea</taxon>
        <taxon>Plagiorchiida</taxon>
        <taxon>Troglotremata</taxon>
        <taxon>Troglotrematidae</taxon>
        <taxon>Paragonimus</taxon>
    </lineage>
</organism>
<dbReference type="PROSITE" id="PS50001">
    <property type="entry name" value="SH2"/>
    <property type="match status" value="1"/>
</dbReference>
<dbReference type="InterPro" id="IPR036860">
    <property type="entry name" value="SH2_dom_sf"/>
</dbReference>
<feature type="compositionally biased region" description="Basic and acidic residues" evidence="3">
    <location>
        <begin position="417"/>
        <end position="426"/>
    </location>
</feature>
<dbReference type="SMART" id="SM00252">
    <property type="entry name" value="SH2"/>
    <property type="match status" value="1"/>
</dbReference>
<feature type="compositionally biased region" description="Polar residues" evidence="3">
    <location>
        <begin position="310"/>
        <end position="320"/>
    </location>
</feature>
<accession>A0A8J4WIP3</accession>
<reference evidence="5" key="1">
    <citation type="submission" date="2019-05" db="EMBL/GenBank/DDBJ databases">
        <title>Annotation for the trematode Paragonimus heterotremus.</title>
        <authorList>
            <person name="Choi Y.-J."/>
        </authorList>
    </citation>
    <scope>NUCLEOTIDE SEQUENCE</scope>
    <source>
        <strain evidence="5">LC</strain>
    </source>
</reference>
<dbReference type="Proteomes" id="UP000748531">
    <property type="component" value="Unassembled WGS sequence"/>
</dbReference>
<protein>
    <recommendedName>
        <fullName evidence="4">SH2 domain-containing protein</fullName>
    </recommendedName>
</protein>
<evidence type="ECO:0000256" key="2">
    <source>
        <dbReference type="PROSITE-ProRule" id="PRU00191"/>
    </source>
</evidence>